<proteinExistence type="predicted"/>
<gene>
    <name evidence="1" type="ORF">CEJ45_02750</name>
</gene>
<sequence length="383" mass="42840">MPSSSDGQVVTPYAQYSLTYDDNVLRLRDAAAAQNLFGDAKMSDSYRTAVGGLRIDKQISRQRFRLDASANQSRFDHFKQFDNNGRDVKGSWSWVAGHYLTGDIGFQNSQALTPFQNFRVFQKNIRTQKSEYATAALRMHPDWTLRAQFTRFDQGYSLVSQQVNNFTQDVSEVGLDYTVRSGSVAGIQLRHTSGDYPASTVVNGATINNSFTQDEVKAKVLWLYSGKTRLQFLGGWVQRTRQMAGEGNFNGFNARLIGDWYATGKTAFNVNLWRELGGISDLDANYALTNGASLGATWQSTAKLRFDGYLDYEKRNYNGAAIIAGVTPSGRRDRYEKATLSLTYMPITSLSLIAAVFRESLQSNIDSFSYVSNGVALTTRYEF</sequence>
<evidence type="ECO:0000313" key="1">
    <source>
        <dbReference type="EMBL" id="OWY36147.1"/>
    </source>
</evidence>
<dbReference type="EMBL" id="NJGV01000002">
    <property type="protein sequence ID" value="OWY36147.1"/>
    <property type="molecule type" value="Genomic_DNA"/>
</dbReference>
<evidence type="ECO:0000313" key="2">
    <source>
        <dbReference type="Proteomes" id="UP000214747"/>
    </source>
</evidence>
<dbReference type="AlphaFoldDB" id="A0A225SXY4"/>
<organism evidence="1 2">
    <name type="scientific">Herbaspirillum aquaticum</name>
    <dbReference type="NCBI Taxonomy" id="568783"/>
    <lineage>
        <taxon>Bacteria</taxon>
        <taxon>Pseudomonadati</taxon>
        <taxon>Pseudomonadota</taxon>
        <taxon>Betaproteobacteria</taxon>
        <taxon>Burkholderiales</taxon>
        <taxon>Oxalobacteraceae</taxon>
        <taxon>Herbaspirillum</taxon>
    </lineage>
</organism>
<dbReference type="NCBIfam" id="TIGR03014">
    <property type="entry name" value="EpsL"/>
    <property type="match status" value="1"/>
</dbReference>
<reference evidence="1 2" key="1">
    <citation type="journal article" date="2010" name="Int. J. Syst. Evol. Microbiol.">
        <title>Reclassification of Herbaspirillum putei as a later heterotypic synonym of Herbaspirillum huttiense, with the description of H. huttiense subsp. huttiense subsp. nov. and H. huttiense subsp. putei subsp. nov., comb. nov., and description of Herbaspirillum aquaticum sp. nov.</title>
        <authorList>
            <person name="Dobritsa A.P."/>
            <person name="Reddy M.C."/>
            <person name="Samadpour M."/>
        </authorList>
    </citation>
    <scope>NUCLEOTIDE SEQUENCE [LARGE SCALE GENOMIC DNA]</scope>
    <source>
        <strain evidence="1 2">IEH 4430</strain>
    </source>
</reference>
<keyword evidence="2" id="KW-1185">Reference proteome</keyword>
<dbReference type="Proteomes" id="UP000214747">
    <property type="component" value="Unassembled WGS sequence"/>
</dbReference>
<dbReference type="InterPro" id="IPR017465">
    <property type="entry name" value="EpsL_proteobac"/>
</dbReference>
<name>A0A225SXY4_9BURK</name>
<protein>
    <submittedName>
        <fullName evidence="1">EPS biosynthesis protein</fullName>
    </submittedName>
</protein>
<accession>A0A225SXY4</accession>
<comment type="caution">
    <text evidence="1">The sequence shown here is derived from an EMBL/GenBank/DDBJ whole genome shotgun (WGS) entry which is preliminary data.</text>
</comment>